<protein>
    <recommendedName>
        <fullName evidence="3">Butirosin biosynthesis protein H N-terminal domain-containing protein</fullName>
    </recommendedName>
</protein>
<evidence type="ECO:0000313" key="1">
    <source>
        <dbReference type="EMBL" id="OYD16271.1"/>
    </source>
</evidence>
<reference evidence="1 2" key="1">
    <citation type="submission" date="2017-07" db="EMBL/GenBank/DDBJ databases">
        <title>Recovery of genomes from metagenomes via a dereplication, aggregation, and scoring strategy.</title>
        <authorList>
            <person name="Sieber C.M."/>
            <person name="Probst A.J."/>
            <person name="Sharrar A."/>
            <person name="Thomas B.C."/>
            <person name="Hess M."/>
            <person name="Tringe S.G."/>
            <person name="Banfield J.F."/>
        </authorList>
    </citation>
    <scope>NUCLEOTIDE SEQUENCE [LARGE SCALE GENOMIC DNA]</scope>
    <source>
        <strain evidence="1">JGI_Cruoil_03_51_56</strain>
    </source>
</reference>
<proteinExistence type="predicted"/>
<name>A0A235BVL8_UNCW3</name>
<sequence>MILENVPRNSFDVSGMFSCLASCFNAQGEDISPVILRGLWKELFMFTFDAQKGGTLSFGAHDWTLFPSFDTACEICDTLGYSYRYDKDLEWNKAWDIAKLALEQNKPVMTTWEPPELHYPWFALIVGYDKNKIVLYTYKRAFDEDPLDKFRQGWEKGKAEQPWLYGASFVLGKKERETSLKEVVLETLRRAIETMNRKDVTFPVQKGKSGEGTFRCGFAAYEELIGYLDKERDYSKLDMDSLNRIGGWGGCHEADCEDVKHHYIADYLLYVASEFRGDKRRHIERAAQLYHSVECLYDNFLIIHPGITPWSRQGYTHLPLLASDDPKLRQEAVRNFGRDMKASAKIMRKILNKEKEAIRELKEVNGAD</sequence>
<comment type="caution">
    <text evidence="1">The sequence shown here is derived from an EMBL/GenBank/DDBJ whole genome shotgun (WGS) entry which is preliminary data.</text>
</comment>
<evidence type="ECO:0000313" key="2">
    <source>
        <dbReference type="Proteomes" id="UP000215559"/>
    </source>
</evidence>
<organism evidence="1 2">
    <name type="scientific">candidate division WOR-3 bacterium JGI_Cruoil_03_51_56</name>
    <dbReference type="NCBI Taxonomy" id="1973747"/>
    <lineage>
        <taxon>Bacteria</taxon>
        <taxon>Bacteria division WOR-3</taxon>
    </lineage>
</organism>
<dbReference type="EMBL" id="NOZP01000059">
    <property type="protein sequence ID" value="OYD16271.1"/>
    <property type="molecule type" value="Genomic_DNA"/>
</dbReference>
<gene>
    <name evidence="1" type="ORF">CH330_03310</name>
</gene>
<evidence type="ECO:0008006" key="3">
    <source>
        <dbReference type="Google" id="ProtNLM"/>
    </source>
</evidence>
<dbReference type="Proteomes" id="UP000215559">
    <property type="component" value="Unassembled WGS sequence"/>
</dbReference>
<dbReference type="AlphaFoldDB" id="A0A235BVL8"/>
<accession>A0A235BVL8</accession>